<keyword evidence="3" id="KW-0732">Signal</keyword>
<evidence type="ECO:0000256" key="1">
    <source>
        <dbReference type="SAM" id="Coils"/>
    </source>
</evidence>
<protein>
    <submittedName>
        <fullName evidence="4">Uncharacterized protein</fullName>
    </submittedName>
</protein>
<dbReference type="Proteomes" id="UP001642540">
    <property type="component" value="Unassembled WGS sequence"/>
</dbReference>
<feature type="coiled-coil region" evidence="1">
    <location>
        <begin position="107"/>
        <end position="157"/>
    </location>
</feature>
<reference evidence="4 5" key="1">
    <citation type="submission" date="2024-08" db="EMBL/GenBank/DDBJ databases">
        <authorList>
            <person name="Cucini C."/>
            <person name="Frati F."/>
        </authorList>
    </citation>
    <scope>NUCLEOTIDE SEQUENCE [LARGE SCALE GENOMIC DNA]</scope>
</reference>
<feature type="chain" id="PRO_5045043790" evidence="3">
    <location>
        <begin position="20"/>
        <end position="232"/>
    </location>
</feature>
<evidence type="ECO:0000256" key="3">
    <source>
        <dbReference type="SAM" id="SignalP"/>
    </source>
</evidence>
<dbReference type="EMBL" id="CAXLJM020000026">
    <property type="protein sequence ID" value="CAL8094357.1"/>
    <property type="molecule type" value="Genomic_DNA"/>
</dbReference>
<keyword evidence="1" id="KW-0175">Coiled coil</keyword>
<comment type="caution">
    <text evidence="4">The sequence shown here is derived from an EMBL/GenBank/DDBJ whole genome shotgun (WGS) entry which is preliminary data.</text>
</comment>
<feature type="signal peptide" evidence="3">
    <location>
        <begin position="1"/>
        <end position="19"/>
    </location>
</feature>
<feature type="compositionally biased region" description="Polar residues" evidence="2">
    <location>
        <begin position="173"/>
        <end position="183"/>
    </location>
</feature>
<organism evidence="4 5">
    <name type="scientific">Orchesella dallaii</name>
    <dbReference type="NCBI Taxonomy" id="48710"/>
    <lineage>
        <taxon>Eukaryota</taxon>
        <taxon>Metazoa</taxon>
        <taxon>Ecdysozoa</taxon>
        <taxon>Arthropoda</taxon>
        <taxon>Hexapoda</taxon>
        <taxon>Collembola</taxon>
        <taxon>Entomobryomorpha</taxon>
        <taxon>Entomobryoidea</taxon>
        <taxon>Orchesellidae</taxon>
        <taxon>Orchesellinae</taxon>
        <taxon>Orchesella</taxon>
    </lineage>
</organism>
<keyword evidence="5" id="KW-1185">Reference proteome</keyword>
<gene>
    <name evidence="4" type="ORF">ODALV1_LOCUS8760</name>
</gene>
<accession>A0ABP1QAI1</accession>
<evidence type="ECO:0000313" key="5">
    <source>
        <dbReference type="Proteomes" id="UP001642540"/>
    </source>
</evidence>
<sequence>MKLWSLFLVLLPFCCEVICVPTSTASTAEDGSKDSSEVGIPDNMNIADYYFSIFGKHLDYDYREPILTFDEPVQNELSEESDISQSLDVTNRQKRFIFVPTSYVNATRRWNQQVRRLRMERRRLRLQRRRQWQQNRINYLNRRSQNLQRQAARLQQVTQRQQVAAAAALSTRSVPAQPSNIQKTTVTTAKPTTSSISTSGQESSSNAPKQDSLILAASNPIPVKQVPVPTNS</sequence>
<proteinExistence type="predicted"/>
<feature type="region of interest" description="Disordered" evidence="2">
    <location>
        <begin position="169"/>
        <end position="232"/>
    </location>
</feature>
<feature type="compositionally biased region" description="Low complexity" evidence="2">
    <location>
        <begin position="184"/>
        <end position="205"/>
    </location>
</feature>
<name>A0ABP1QAI1_9HEXA</name>
<evidence type="ECO:0000313" key="4">
    <source>
        <dbReference type="EMBL" id="CAL8094357.1"/>
    </source>
</evidence>
<evidence type="ECO:0000256" key="2">
    <source>
        <dbReference type="SAM" id="MobiDB-lite"/>
    </source>
</evidence>